<dbReference type="PROSITE" id="PS00018">
    <property type="entry name" value="EF_HAND_1"/>
    <property type="match status" value="1"/>
</dbReference>
<dbReference type="PANTHER" id="PTHR11216">
    <property type="entry name" value="EH DOMAIN"/>
    <property type="match status" value="1"/>
</dbReference>
<dbReference type="Gene3D" id="1.10.238.10">
    <property type="entry name" value="EF-hand"/>
    <property type="match status" value="2"/>
</dbReference>
<sequence length="244" mass="24866">MPKKMRDLADMNKDGKMDWREFSIAMHLIKRKLQGYDIPSSLPASLKQDPAVAVAAPPMSGYATLPAAGGIGGMAAMSSMTMPGHMGAPASAASMTMPGHMGAPASAFPAHGFGGGFGGGAAFSAPASGMVPQMGLLAGPAASGSPSRSRSASGADWSIPHAARLHYSQLFANQDKQRSGFVPGVQARGVLMQSGLSQQFLAQICHMLTGSFSTCGGCPKVAAKPETQAQMKGRENDRGGSAAA</sequence>
<evidence type="ECO:0000259" key="3">
    <source>
        <dbReference type="PROSITE" id="PS50031"/>
    </source>
</evidence>
<evidence type="ECO:0000256" key="1">
    <source>
        <dbReference type="ARBA" id="ARBA00022837"/>
    </source>
</evidence>
<proteinExistence type="predicted"/>
<reference evidence="6" key="1">
    <citation type="submission" date="2025-08" db="UniProtKB">
        <authorList>
            <consortium name="RefSeq"/>
        </authorList>
    </citation>
    <scope>IDENTIFICATION</scope>
</reference>
<keyword evidence="1" id="KW-0106">Calcium</keyword>
<gene>
    <name evidence="6" type="primary">LOC106814070</name>
</gene>
<feature type="domain" description="EH" evidence="3">
    <location>
        <begin position="1"/>
        <end position="53"/>
    </location>
</feature>
<evidence type="ECO:0000256" key="2">
    <source>
        <dbReference type="SAM" id="MobiDB-lite"/>
    </source>
</evidence>
<dbReference type="SUPFAM" id="SSF47473">
    <property type="entry name" value="EF-hand"/>
    <property type="match status" value="2"/>
</dbReference>
<evidence type="ECO:0000259" key="4">
    <source>
        <dbReference type="PROSITE" id="PS50222"/>
    </source>
</evidence>
<dbReference type="InterPro" id="IPR018247">
    <property type="entry name" value="EF_Hand_1_Ca_BS"/>
</dbReference>
<dbReference type="InterPro" id="IPR002048">
    <property type="entry name" value="EF_hand_dom"/>
</dbReference>
<dbReference type="PROSITE" id="PS50222">
    <property type="entry name" value="EF_HAND_2"/>
    <property type="match status" value="1"/>
</dbReference>
<evidence type="ECO:0000313" key="5">
    <source>
        <dbReference type="Proteomes" id="UP000695022"/>
    </source>
</evidence>
<keyword evidence="5" id="KW-1185">Reference proteome</keyword>
<evidence type="ECO:0000313" key="6">
    <source>
        <dbReference type="RefSeq" id="XP_014673825.1"/>
    </source>
</evidence>
<dbReference type="GeneID" id="106814070"/>
<dbReference type="PANTHER" id="PTHR11216:SF170">
    <property type="entry name" value="DYNAMIN ASSOCIATED PROTEIN 160, ISOFORM D"/>
    <property type="match status" value="1"/>
</dbReference>
<dbReference type="RefSeq" id="XP_014673825.1">
    <property type="nucleotide sequence ID" value="XM_014818339.1"/>
</dbReference>
<organism evidence="5 6">
    <name type="scientific">Priapulus caudatus</name>
    <name type="common">Priapulid worm</name>
    <dbReference type="NCBI Taxonomy" id="37621"/>
    <lineage>
        <taxon>Eukaryota</taxon>
        <taxon>Metazoa</taxon>
        <taxon>Ecdysozoa</taxon>
        <taxon>Scalidophora</taxon>
        <taxon>Priapulida</taxon>
        <taxon>Priapulimorpha</taxon>
        <taxon>Priapulimorphida</taxon>
        <taxon>Priapulidae</taxon>
        <taxon>Priapulus</taxon>
    </lineage>
</organism>
<dbReference type="InterPro" id="IPR000261">
    <property type="entry name" value="EH_dom"/>
</dbReference>
<name>A0ABM1ENQ4_PRICU</name>
<dbReference type="PROSITE" id="PS50031">
    <property type="entry name" value="EH"/>
    <property type="match status" value="1"/>
</dbReference>
<dbReference type="Pfam" id="PF12763">
    <property type="entry name" value="EH"/>
    <property type="match status" value="1"/>
</dbReference>
<dbReference type="Proteomes" id="UP000695022">
    <property type="component" value="Unplaced"/>
</dbReference>
<feature type="region of interest" description="Disordered" evidence="2">
    <location>
        <begin position="224"/>
        <end position="244"/>
    </location>
</feature>
<feature type="domain" description="EF-hand" evidence="4">
    <location>
        <begin position="1"/>
        <end position="32"/>
    </location>
</feature>
<dbReference type="InterPro" id="IPR011992">
    <property type="entry name" value="EF-hand-dom_pair"/>
</dbReference>
<protein>
    <submittedName>
        <fullName evidence="6">Intersectin-1-like</fullName>
    </submittedName>
</protein>
<accession>A0ABM1ENQ4</accession>